<dbReference type="RefSeq" id="XP_016456209.1">
    <property type="nucleotide sequence ID" value="XM_016600723.1"/>
</dbReference>
<gene>
    <name evidence="2" type="primary">LOC107780188</name>
</gene>
<reference evidence="2" key="2">
    <citation type="submission" date="2025-08" db="UniProtKB">
        <authorList>
            <consortium name="RefSeq"/>
        </authorList>
    </citation>
    <scope>IDENTIFICATION</scope>
    <source>
        <tissue evidence="2">Leaf</tissue>
    </source>
</reference>
<dbReference type="OMA" id="VRIIAMG"/>
<dbReference type="STRING" id="4097.A0A1S3YVM1"/>
<dbReference type="RefSeq" id="XP_016456209.2">
    <property type="nucleotide sequence ID" value="XM_016600723.2"/>
</dbReference>
<protein>
    <submittedName>
        <fullName evidence="2">Uncharacterized protein LOC107780188</fullName>
    </submittedName>
</protein>
<dbReference type="AlphaFoldDB" id="A0A1S3YVM1"/>
<dbReference type="Proteomes" id="UP000790787">
    <property type="component" value="Chromosome 24"/>
</dbReference>
<keyword evidence="1" id="KW-1185">Reference proteome</keyword>
<dbReference type="GeneID" id="107780188"/>
<dbReference type="PaxDb" id="4097-A0A1S3YVM1"/>
<evidence type="ECO:0000313" key="2">
    <source>
        <dbReference type="RefSeq" id="XP_016456209.2"/>
    </source>
</evidence>
<reference evidence="1" key="1">
    <citation type="journal article" date="2014" name="Nat. Commun.">
        <title>The tobacco genome sequence and its comparison with those of tomato and potato.</title>
        <authorList>
            <person name="Sierro N."/>
            <person name="Battey J.N."/>
            <person name="Ouadi S."/>
            <person name="Bakaher N."/>
            <person name="Bovet L."/>
            <person name="Willig A."/>
            <person name="Goepfert S."/>
            <person name="Peitsch M.C."/>
            <person name="Ivanov N.V."/>
        </authorList>
    </citation>
    <scope>NUCLEOTIDE SEQUENCE [LARGE SCALE GENOMIC DNA]</scope>
</reference>
<evidence type="ECO:0000313" key="1">
    <source>
        <dbReference type="Proteomes" id="UP000790787"/>
    </source>
</evidence>
<proteinExistence type="predicted"/>
<dbReference type="PANTHER" id="PTHR37702">
    <property type="entry name" value="PROLINE-RICH FAMILY PROTEIN"/>
    <property type="match status" value="1"/>
</dbReference>
<name>A0A1S3YVM1_TOBAC</name>
<dbReference type="PANTHER" id="PTHR37702:SF7">
    <property type="entry name" value="EXTENSIN-1-LIKE"/>
    <property type="match status" value="1"/>
</dbReference>
<organism evidence="1 2">
    <name type="scientific">Nicotiana tabacum</name>
    <name type="common">Common tobacco</name>
    <dbReference type="NCBI Taxonomy" id="4097"/>
    <lineage>
        <taxon>Eukaryota</taxon>
        <taxon>Viridiplantae</taxon>
        <taxon>Streptophyta</taxon>
        <taxon>Embryophyta</taxon>
        <taxon>Tracheophyta</taxon>
        <taxon>Spermatophyta</taxon>
        <taxon>Magnoliopsida</taxon>
        <taxon>eudicotyledons</taxon>
        <taxon>Gunneridae</taxon>
        <taxon>Pentapetalae</taxon>
        <taxon>asterids</taxon>
        <taxon>lamiids</taxon>
        <taxon>Solanales</taxon>
        <taxon>Solanaceae</taxon>
        <taxon>Nicotianoideae</taxon>
        <taxon>Nicotianeae</taxon>
        <taxon>Nicotiana</taxon>
    </lineage>
</organism>
<dbReference type="KEGG" id="nta:107780188"/>
<sequence>MASKLINILSTLLLYFSLVLLLSSPARITAQECPYPCYPAPTGPAGNNPPPAATTPPTSQGYVPNNPSTNYNPPPAGYNNNNPPNDYDNNSPPDFVNGEVPPPPEPILPWFPFYYRKPPHSDNDQSSSSLSIQQSRTSWKNMMIITTIFPLIFMTLLFH</sequence>
<accession>A0A1S3YVM1</accession>